<reference evidence="7" key="2">
    <citation type="submission" date="2015-06" db="UniProtKB">
        <authorList>
            <consortium name="EnsemblPlants"/>
        </authorList>
    </citation>
    <scope>IDENTIFICATION</scope>
    <source>
        <strain evidence="7">DM1-3 516 R44</strain>
    </source>
</reference>
<organism evidence="7 8">
    <name type="scientific">Solanum tuberosum</name>
    <name type="common">Potato</name>
    <dbReference type="NCBI Taxonomy" id="4113"/>
    <lineage>
        <taxon>Eukaryota</taxon>
        <taxon>Viridiplantae</taxon>
        <taxon>Streptophyta</taxon>
        <taxon>Embryophyta</taxon>
        <taxon>Tracheophyta</taxon>
        <taxon>Spermatophyta</taxon>
        <taxon>Magnoliopsida</taxon>
        <taxon>eudicotyledons</taxon>
        <taxon>Gunneridae</taxon>
        <taxon>Pentapetalae</taxon>
        <taxon>asterids</taxon>
        <taxon>lamiids</taxon>
        <taxon>Solanales</taxon>
        <taxon>Solanaceae</taxon>
        <taxon>Solanoideae</taxon>
        <taxon>Solaneae</taxon>
        <taxon>Solanum</taxon>
    </lineage>
</organism>
<dbReference type="InterPro" id="IPR044567">
    <property type="entry name" value="CLSY/DRD1"/>
</dbReference>
<evidence type="ECO:0000313" key="8">
    <source>
        <dbReference type="Proteomes" id="UP000011115"/>
    </source>
</evidence>
<feature type="compositionally biased region" description="Basic and acidic residues" evidence="6">
    <location>
        <begin position="286"/>
        <end position="300"/>
    </location>
</feature>
<feature type="region of interest" description="Disordered" evidence="6">
    <location>
        <begin position="63"/>
        <end position="99"/>
    </location>
</feature>
<feature type="compositionally biased region" description="Acidic residues" evidence="6">
    <location>
        <begin position="188"/>
        <end position="204"/>
    </location>
</feature>
<feature type="region of interest" description="Disordered" evidence="6">
    <location>
        <begin position="281"/>
        <end position="319"/>
    </location>
</feature>
<evidence type="ECO:0000256" key="4">
    <source>
        <dbReference type="ARBA" id="ARBA00022840"/>
    </source>
</evidence>
<feature type="compositionally biased region" description="Basic residues" evidence="6">
    <location>
        <begin position="497"/>
        <end position="506"/>
    </location>
</feature>
<dbReference type="PANTHER" id="PTHR45821">
    <property type="entry name" value="SNF2 DOMAIN-CONTAINING PROTEIN CLASSY 2-RELATED"/>
    <property type="match status" value="1"/>
</dbReference>
<evidence type="ECO:0000313" key="7">
    <source>
        <dbReference type="EnsemblPlants" id="PGSC0003DMT400017308"/>
    </source>
</evidence>
<feature type="region of interest" description="Disordered" evidence="6">
    <location>
        <begin position="112"/>
        <end position="235"/>
    </location>
</feature>
<dbReference type="EnsemblPlants" id="PGSC0003DMT400017308">
    <property type="protein sequence ID" value="PGSC0003DMT400017308"/>
    <property type="gene ID" value="PGSC0003DMG400006746"/>
</dbReference>
<feature type="compositionally biased region" description="Polar residues" evidence="6">
    <location>
        <begin position="360"/>
        <end position="378"/>
    </location>
</feature>
<dbReference type="HOGENOM" id="CLU_457435_0_0_1"/>
<accession>M1A8T5</accession>
<feature type="compositionally biased region" description="Polar residues" evidence="6">
    <location>
        <begin position="142"/>
        <end position="153"/>
    </location>
</feature>
<feature type="compositionally biased region" description="Acidic residues" evidence="6">
    <location>
        <begin position="449"/>
        <end position="467"/>
    </location>
</feature>
<keyword evidence="2" id="KW-0547">Nucleotide-binding</keyword>
<reference evidence="8" key="1">
    <citation type="journal article" date="2011" name="Nature">
        <title>Genome sequence and analysis of the tuber crop potato.</title>
        <authorList>
            <consortium name="The Potato Genome Sequencing Consortium"/>
        </authorList>
    </citation>
    <scope>NUCLEOTIDE SEQUENCE [LARGE SCALE GENOMIC DNA]</scope>
    <source>
        <strain evidence="8">cv. DM1-3 516 R44</strain>
    </source>
</reference>
<evidence type="ECO:0000256" key="2">
    <source>
        <dbReference type="ARBA" id="ARBA00022741"/>
    </source>
</evidence>
<dbReference type="GO" id="GO:0080188">
    <property type="term" value="P:gene silencing by siRNA-directed DNA methylation"/>
    <property type="evidence" value="ECO:0007669"/>
    <property type="project" value="InterPro"/>
</dbReference>
<feature type="compositionally biased region" description="Acidic residues" evidence="6">
    <location>
        <begin position="333"/>
        <end position="359"/>
    </location>
</feature>
<evidence type="ECO:0000256" key="3">
    <source>
        <dbReference type="ARBA" id="ARBA00022806"/>
    </source>
</evidence>
<dbReference type="GO" id="GO:0005634">
    <property type="term" value="C:nucleus"/>
    <property type="evidence" value="ECO:0007669"/>
    <property type="project" value="UniProtKB-SubCell"/>
</dbReference>
<comment type="subcellular location">
    <subcellularLocation>
        <location evidence="1">Nucleus</location>
    </subcellularLocation>
</comment>
<feature type="compositionally biased region" description="Acidic residues" evidence="6">
    <location>
        <begin position="114"/>
        <end position="134"/>
    </location>
</feature>
<name>M1A8T5_SOLTU</name>
<dbReference type="eggNOG" id="KOG0390">
    <property type="taxonomic scope" value="Eukaryota"/>
</dbReference>
<evidence type="ECO:0000256" key="5">
    <source>
        <dbReference type="ARBA" id="ARBA00023242"/>
    </source>
</evidence>
<dbReference type="GO" id="GO:0004386">
    <property type="term" value="F:helicase activity"/>
    <property type="evidence" value="ECO:0007669"/>
    <property type="project" value="UniProtKB-KW"/>
</dbReference>
<dbReference type="GO" id="GO:0005524">
    <property type="term" value="F:ATP binding"/>
    <property type="evidence" value="ECO:0007669"/>
    <property type="project" value="UniProtKB-KW"/>
</dbReference>
<dbReference type="InParanoid" id="M1A8T5"/>
<keyword evidence="4" id="KW-0067">ATP-binding</keyword>
<dbReference type="AlphaFoldDB" id="M1A8T5"/>
<dbReference type="Gramene" id="PGSC0003DMT400017308">
    <property type="protein sequence ID" value="PGSC0003DMT400017308"/>
    <property type="gene ID" value="PGSC0003DMG400006746"/>
</dbReference>
<feature type="compositionally biased region" description="Basic and acidic residues" evidence="6">
    <location>
        <begin position="63"/>
        <end position="80"/>
    </location>
</feature>
<dbReference type="PANTHER" id="PTHR45821:SF14">
    <property type="entry name" value="HELICASE C-TERMINAL DOMAIN-CONTAINING PROTEIN"/>
    <property type="match status" value="1"/>
</dbReference>
<keyword evidence="3" id="KW-0378">Hydrolase</keyword>
<feature type="region of interest" description="Disordered" evidence="6">
    <location>
        <begin position="333"/>
        <end position="546"/>
    </location>
</feature>
<sequence length="597" mass="66430">MVTGDGSGPKQRRTRQQFLKYCFDFIEKRNRSCQNGNLTPSSSTCSVNIGKEGVSCGRKRKMAVSEDDKRKMGKWSEDARKLRKGKKKVDNGRKSKFSPGTCESIMERIFVEEIPNDDSEDDSDDVVIIEEEGVNNESGSGWWSNTGLKSNMLNAKDQEVVSSTSSMCGRTPGKSEEVDTDSTSSSESESDSEASSDEDNDDPEDKNYRLIESSSSSQYDDVIRDGSGPKQRRTRQQFLKCCVDFTEKRNRSCQNGNLTPSSSTCSVNIGKEGVSCGRKRKMAVSEGDKRKMGKWSEDARKLRKGKKKVDNGRRSKFSPGTCESIMERIFVEEIPDDDVTDDSEDDSDDVDIIEEEEGVNNESGSGWWSNTGLKSNMLNAKDQEVVSSTSSMCGRTPVKSVEVYTDSTSSSESEFESDSKASSDEDNDDPEDKNYRLIESSSSSQYDDVISDFDDTESEDEKNEEGEKESNEGLVPELVVESEKQKKGGANVLRARSLSKSKKKKLNNGNDSSSPILLTDEEEFDDSGVGSDGEESKSEEECEVDDSVKNVVQKDVVRKDRRTGKKILEDSEFMKFVVDSIINVDDHDKLTPFLAQM</sequence>
<evidence type="ECO:0000256" key="1">
    <source>
        <dbReference type="ARBA" id="ARBA00004123"/>
    </source>
</evidence>
<dbReference type="PaxDb" id="4113-PGSC0003DMT400017308"/>
<dbReference type="STRING" id="4113.M1A8T5"/>
<evidence type="ECO:0000256" key="6">
    <source>
        <dbReference type="SAM" id="MobiDB-lite"/>
    </source>
</evidence>
<protein>
    <submittedName>
        <fullName evidence="7">Surface protein SdrI from Staphylococcus saprophyticus</fullName>
    </submittedName>
</protein>
<proteinExistence type="predicted"/>
<keyword evidence="8" id="KW-1185">Reference proteome</keyword>
<keyword evidence="5" id="KW-0539">Nucleus</keyword>
<keyword evidence="3" id="KW-0347">Helicase</keyword>
<dbReference type="Proteomes" id="UP000011115">
    <property type="component" value="Unassembled WGS sequence"/>
</dbReference>